<evidence type="ECO:0000256" key="1">
    <source>
        <dbReference type="SAM" id="MobiDB-lite"/>
    </source>
</evidence>
<keyword evidence="3" id="KW-1185">Reference proteome</keyword>
<accession>A0A3S5AIH1</accession>
<organism evidence="2 3">
    <name type="scientific">Protopolystoma xenopodis</name>
    <dbReference type="NCBI Taxonomy" id="117903"/>
    <lineage>
        <taxon>Eukaryota</taxon>
        <taxon>Metazoa</taxon>
        <taxon>Spiralia</taxon>
        <taxon>Lophotrochozoa</taxon>
        <taxon>Platyhelminthes</taxon>
        <taxon>Monogenea</taxon>
        <taxon>Polyopisthocotylea</taxon>
        <taxon>Polystomatidea</taxon>
        <taxon>Polystomatidae</taxon>
        <taxon>Protopolystoma</taxon>
    </lineage>
</organism>
<protein>
    <submittedName>
        <fullName evidence="2">Uncharacterized protein</fullName>
    </submittedName>
</protein>
<proteinExistence type="predicted"/>
<dbReference type="Proteomes" id="UP000784294">
    <property type="component" value="Unassembled WGS sequence"/>
</dbReference>
<comment type="caution">
    <text evidence="2">The sequence shown here is derived from an EMBL/GenBank/DDBJ whole genome shotgun (WGS) entry which is preliminary data.</text>
</comment>
<dbReference type="AlphaFoldDB" id="A0A3S5AIH1"/>
<gene>
    <name evidence="2" type="ORF">PXEA_LOCUS14557</name>
</gene>
<name>A0A3S5AIH1_9PLAT</name>
<reference evidence="2" key="1">
    <citation type="submission" date="2018-11" db="EMBL/GenBank/DDBJ databases">
        <authorList>
            <consortium name="Pathogen Informatics"/>
        </authorList>
    </citation>
    <scope>NUCLEOTIDE SEQUENCE</scope>
</reference>
<feature type="region of interest" description="Disordered" evidence="1">
    <location>
        <begin position="37"/>
        <end position="59"/>
    </location>
</feature>
<dbReference type="EMBL" id="CAAALY010049687">
    <property type="protein sequence ID" value="VEL21117.1"/>
    <property type="molecule type" value="Genomic_DNA"/>
</dbReference>
<sequence>MSGHPFHFGRHGLDRLLSPSFGMSMRKAVRDEDLINEDRSRLPISNTAPPLSHTDSESLSHNSAFIRRYLPVGVHTEAG</sequence>
<evidence type="ECO:0000313" key="2">
    <source>
        <dbReference type="EMBL" id="VEL21117.1"/>
    </source>
</evidence>
<evidence type="ECO:0000313" key="3">
    <source>
        <dbReference type="Proteomes" id="UP000784294"/>
    </source>
</evidence>